<reference evidence="5" key="1">
    <citation type="journal article" date="2019" name="Int. J. Syst. Evol. Microbiol.">
        <title>The Global Catalogue of Microorganisms (GCM) 10K type strain sequencing project: providing services to taxonomists for standard genome sequencing and annotation.</title>
        <authorList>
            <consortium name="The Broad Institute Genomics Platform"/>
            <consortium name="The Broad Institute Genome Sequencing Center for Infectious Disease"/>
            <person name="Wu L."/>
            <person name="Ma J."/>
        </authorList>
    </citation>
    <scope>NUCLEOTIDE SEQUENCE [LARGE SCALE GENOMIC DNA]</scope>
    <source>
        <strain evidence="5">JCM 9933</strain>
    </source>
</reference>
<dbReference type="PANTHER" id="PTHR44591:SF3">
    <property type="entry name" value="RESPONSE REGULATORY DOMAIN-CONTAINING PROTEIN"/>
    <property type="match status" value="1"/>
</dbReference>
<evidence type="ECO:0000259" key="3">
    <source>
        <dbReference type="PROSITE" id="PS50110"/>
    </source>
</evidence>
<keyword evidence="1 2" id="KW-0597">Phosphoprotein</keyword>
<organism evidence="4 5">
    <name type="scientific">Craurococcus roseus</name>
    <dbReference type="NCBI Taxonomy" id="77585"/>
    <lineage>
        <taxon>Bacteria</taxon>
        <taxon>Pseudomonadati</taxon>
        <taxon>Pseudomonadota</taxon>
        <taxon>Alphaproteobacteria</taxon>
        <taxon>Acetobacterales</taxon>
        <taxon>Acetobacteraceae</taxon>
        <taxon>Craurococcus</taxon>
    </lineage>
</organism>
<name>A0ABP3Q2B8_9PROT</name>
<dbReference type="InterPro" id="IPR011006">
    <property type="entry name" value="CheY-like_superfamily"/>
</dbReference>
<sequence length="129" mass="13782">MQVLLVEDERLLRESAAALLRDAGFTVTEAASAEEALALVASDPGRPAPAVVVTDLHLGPGMDGLAFGQHARRHWPEVGIVYATGHPDGLDGHLLGPRERYVVKPFTHAALLGAVRRLVPVRVLGFSLH</sequence>
<evidence type="ECO:0000313" key="4">
    <source>
        <dbReference type="EMBL" id="GAA0578099.1"/>
    </source>
</evidence>
<dbReference type="PANTHER" id="PTHR44591">
    <property type="entry name" value="STRESS RESPONSE REGULATOR PROTEIN 1"/>
    <property type="match status" value="1"/>
</dbReference>
<dbReference type="SUPFAM" id="SSF52172">
    <property type="entry name" value="CheY-like"/>
    <property type="match status" value="1"/>
</dbReference>
<evidence type="ECO:0000256" key="2">
    <source>
        <dbReference type="PROSITE-ProRule" id="PRU00169"/>
    </source>
</evidence>
<evidence type="ECO:0000256" key="1">
    <source>
        <dbReference type="ARBA" id="ARBA00022553"/>
    </source>
</evidence>
<dbReference type="EMBL" id="BAAAFZ010000015">
    <property type="protein sequence ID" value="GAA0578099.1"/>
    <property type="molecule type" value="Genomic_DNA"/>
</dbReference>
<accession>A0ABP3Q2B8</accession>
<comment type="caution">
    <text evidence="4">The sequence shown here is derived from an EMBL/GenBank/DDBJ whole genome shotgun (WGS) entry which is preliminary data.</text>
</comment>
<dbReference type="InterPro" id="IPR001789">
    <property type="entry name" value="Sig_transdc_resp-reg_receiver"/>
</dbReference>
<dbReference type="InterPro" id="IPR050595">
    <property type="entry name" value="Bact_response_regulator"/>
</dbReference>
<feature type="modified residue" description="4-aspartylphosphate" evidence="2">
    <location>
        <position position="55"/>
    </location>
</feature>
<protein>
    <recommendedName>
        <fullName evidence="3">Response regulatory domain-containing protein</fullName>
    </recommendedName>
</protein>
<feature type="domain" description="Response regulatory" evidence="3">
    <location>
        <begin position="2"/>
        <end position="119"/>
    </location>
</feature>
<proteinExistence type="predicted"/>
<dbReference type="Gene3D" id="3.40.50.2300">
    <property type="match status" value="1"/>
</dbReference>
<dbReference type="PROSITE" id="PS50110">
    <property type="entry name" value="RESPONSE_REGULATORY"/>
    <property type="match status" value="1"/>
</dbReference>
<dbReference type="Pfam" id="PF00072">
    <property type="entry name" value="Response_reg"/>
    <property type="match status" value="1"/>
</dbReference>
<evidence type="ECO:0000313" key="5">
    <source>
        <dbReference type="Proteomes" id="UP001501588"/>
    </source>
</evidence>
<dbReference type="RefSeq" id="WP_343894673.1">
    <property type="nucleotide sequence ID" value="NZ_BAAAFZ010000015.1"/>
</dbReference>
<gene>
    <name evidence="4" type="ORF">GCM10009416_15830</name>
</gene>
<dbReference type="Proteomes" id="UP001501588">
    <property type="component" value="Unassembled WGS sequence"/>
</dbReference>
<keyword evidence="5" id="KW-1185">Reference proteome</keyword>
<dbReference type="SMART" id="SM00448">
    <property type="entry name" value="REC"/>
    <property type="match status" value="1"/>
</dbReference>